<reference evidence="2 3" key="1">
    <citation type="submission" date="2016-08" db="EMBL/GenBank/DDBJ databases">
        <authorList>
            <person name="Seilhamer J.J."/>
        </authorList>
    </citation>
    <scope>NUCLEOTIDE SEQUENCE [LARGE SCALE GENOMIC DNA]</scope>
    <source>
        <strain evidence="2">ING2-E5A</strain>
    </source>
</reference>
<keyword evidence="3" id="KW-1185">Reference proteome</keyword>
<dbReference type="CDD" id="cd06462">
    <property type="entry name" value="Peptidase_S24_S26"/>
    <property type="match status" value="1"/>
</dbReference>
<dbReference type="AlphaFoldDB" id="A0A1G4GBA5"/>
<dbReference type="Pfam" id="PF00717">
    <property type="entry name" value="Peptidase_S24"/>
    <property type="match status" value="1"/>
</dbReference>
<sequence>MLNNAQLLDLVRNELSEGGSVKIKARGNSMRPLIQGNRDELVLCKPNEDSFKKGSIVLARLQEEHMVAHRIAVTDGNTLVLRGDGNIAARETVKPKDVVAEVIAVVRGRKMIRKGSLCWNKYRYLWPSNPLLRRVLLKLFAGKQD</sequence>
<dbReference type="Proteomes" id="UP000178485">
    <property type="component" value="Chromosome i"/>
</dbReference>
<dbReference type="InterPro" id="IPR015927">
    <property type="entry name" value="Peptidase_S24_S26A/B/C"/>
</dbReference>
<evidence type="ECO:0000313" key="3">
    <source>
        <dbReference type="Proteomes" id="UP000178485"/>
    </source>
</evidence>
<dbReference type="KEGG" id="pmuc:ING2E5A_3004"/>
<feature type="domain" description="Peptidase S24/S26A/S26B/S26C" evidence="1">
    <location>
        <begin position="22"/>
        <end position="95"/>
    </location>
</feature>
<dbReference type="Gene3D" id="2.10.109.10">
    <property type="entry name" value="Umud Fragment, subunit A"/>
    <property type="match status" value="1"/>
</dbReference>
<accession>A0A1G4GBA5</accession>
<proteinExistence type="predicted"/>
<dbReference type="EMBL" id="LT608328">
    <property type="protein sequence ID" value="SCM59798.1"/>
    <property type="molecule type" value="Genomic_DNA"/>
</dbReference>
<organism evidence="2 3">
    <name type="scientific">Petrimonas mucosa</name>
    <dbReference type="NCBI Taxonomy" id="1642646"/>
    <lineage>
        <taxon>Bacteria</taxon>
        <taxon>Pseudomonadati</taxon>
        <taxon>Bacteroidota</taxon>
        <taxon>Bacteroidia</taxon>
        <taxon>Bacteroidales</taxon>
        <taxon>Dysgonomonadaceae</taxon>
        <taxon>Petrimonas</taxon>
    </lineage>
</organism>
<dbReference type="STRING" id="1642646.ING2E5A_3004"/>
<dbReference type="InterPro" id="IPR036286">
    <property type="entry name" value="LexA/Signal_pep-like_sf"/>
</dbReference>
<protein>
    <recommendedName>
        <fullName evidence="1">Peptidase S24/S26A/S26B/S26C domain-containing protein</fullName>
    </recommendedName>
</protein>
<evidence type="ECO:0000259" key="1">
    <source>
        <dbReference type="Pfam" id="PF00717"/>
    </source>
</evidence>
<evidence type="ECO:0000313" key="2">
    <source>
        <dbReference type="EMBL" id="SCM59798.1"/>
    </source>
</evidence>
<gene>
    <name evidence="2" type="ORF">ING2E5A_3004</name>
</gene>
<name>A0A1G4GBA5_9BACT</name>
<dbReference type="SUPFAM" id="SSF51306">
    <property type="entry name" value="LexA/Signal peptidase"/>
    <property type="match status" value="1"/>
</dbReference>